<dbReference type="Gene3D" id="1.50.10.10">
    <property type="match status" value="1"/>
</dbReference>
<reference evidence="3" key="2">
    <citation type="journal article" date="2021" name="PeerJ">
        <title>Extensive microbial diversity within the chicken gut microbiome revealed by metagenomics and culture.</title>
        <authorList>
            <person name="Gilroy R."/>
            <person name="Ravi A."/>
            <person name="Getino M."/>
            <person name="Pursley I."/>
            <person name="Horton D.L."/>
            <person name="Alikhan N.F."/>
            <person name="Baker D."/>
            <person name="Gharbi K."/>
            <person name="Hall N."/>
            <person name="Watson M."/>
            <person name="Adriaenssens E.M."/>
            <person name="Foster-Nyarko E."/>
            <person name="Jarju S."/>
            <person name="Secka A."/>
            <person name="Antonio M."/>
            <person name="Oren A."/>
            <person name="Chaudhuri R.R."/>
            <person name="La Ragione R."/>
            <person name="Hildebrand F."/>
            <person name="Pallen M.J."/>
        </authorList>
    </citation>
    <scope>NUCLEOTIDE SEQUENCE</scope>
    <source>
        <strain evidence="3">13766</strain>
    </source>
</reference>
<dbReference type="AlphaFoldDB" id="A0A9D1G0H4"/>
<reference evidence="3" key="1">
    <citation type="submission" date="2020-10" db="EMBL/GenBank/DDBJ databases">
        <authorList>
            <person name="Gilroy R."/>
        </authorList>
    </citation>
    <scope>NUCLEOTIDE SEQUENCE</scope>
    <source>
        <strain evidence="3">13766</strain>
    </source>
</reference>
<dbReference type="InterPro" id="IPR008928">
    <property type="entry name" value="6-hairpin_glycosidase_sf"/>
</dbReference>
<dbReference type="GO" id="GO:0005975">
    <property type="term" value="P:carbohydrate metabolic process"/>
    <property type="evidence" value="ECO:0007669"/>
    <property type="project" value="InterPro"/>
</dbReference>
<evidence type="ECO:0000256" key="1">
    <source>
        <dbReference type="ARBA" id="ARBA00008558"/>
    </source>
</evidence>
<dbReference type="SUPFAM" id="SSF48208">
    <property type="entry name" value="Six-hairpin glycosidases"/>
    <property type="match status" value="1"/>
</dbReference>
<dbReference type="Proteomes" id="UP000824140">
    <property type="component" value="Unassembled WGS sequence"/>
</dbReference>
<dbReference type="InterPro" id="IPR012341">
    <property type="entry name" value="6hp_glycosidase-like_sf"/>
</dbReference>
<gene>
    <name evidence="3" type="ORF">IAA84_07710</name>
</gene>
<name>A0A9D1G0H4_9FIRM</name>
<dbReference type="PANTHER" id="PTHR15108">
    <property type="entry name" value="N-ACYLGLUCOSAMINE-2-EPIMERASE"/>
    <property type="match status" value="1"/>
</dbReference>
<organism evidence="3 4">
    <name type="scientific">Candidatus Alectryocaccomicrobium excrementavium</name>
    <dbReference type="NCBI Taxonomy" id="2840668"/>
    <lineage>
        <taxon>Bacteria</taxon>
        <taxon>Bacillati</taxon>
        <taxon>Bacillota</taxon>
        <taxon>Clostridia</taxon>
        <taxon>Candidatus Alectryocaccomicrobium</taxon>
    </lineage>
</organism>
<keyword evidence="2" id="KW-0413">Isomerase</keyword>
<dbReference type="GO" id="GO:0016853">
    <property type="term" value="F:isomerase activity"/>
    <property type="evidence" value="ECO:0007669"/>
    <property type="project" value="UniProtKB-KW"/>
</dbReference>
<comment type="similarity">
    <text evidence="1">Belongs to the N-acylglucosamine 2-epimerase family.</text>
</comment>
<evidence type="ECO:0000313" key="4">
    <source>
        <dbReference type="Proteomes" id="UP000824140"/>
    </source>
</evidence>
<proteinExistence type="inferred from homology"/>
<evidence type="ECO:0000256" key="2">
    <source>
        <dbReference type="ARBA" id="ARBA00023235"/>
    </source>
</evidence>
<evidence type="ECO:0000313" key="3">
    <source>
        <dbReference type="EMBL" id="HIS92881.1"/>
    </source>
</evidence>
<dbReference type="Pfam" id="PF07221">
    <property type="entry name" value="GlcNAc_2-epim"/>
    <property type="match status" value="1"/>
</dbReference>
<protein>
    <submittedName>
        <fullName evidence="3">AGE family epimerase/isomerase</fullName>
    </submittedName>
</protein>
<sequence length="400" mass="45839">MERKALEGYRREIRAQLGACVDFWLKNGLDEEYGGVLTCLDRTGNVFASDKSVWMQGRCGWTFARLCALYGKREEWLRASKSCIDFIEAHCVNHAAGGRLYFTVTREGKPLRQRRYCFSEGFAMMANAEYAALTGDEACLARARKYYDMVWHLNNGGEDPVGMGAKTDPETRPARALADPMIYLNMTSVMRRCDAEKRALYDERARACVSAIGLHIKPELGCTLETVRPDGQTMTDCVAGRVVNPGHDIECAWFLLEQAAYAKEPSILETAKNMFDMAVKMGWDEEYQGLFYFVDALGHPPEAYEHDMKLWWPHTEMLIASLMLYRDTGDETYAQWFHRAWEYSMRVFPDRDYGEWYGYLRRDGNPTLPACKGSTYKGPFHYPRMLMMVDQLLGELLAKA</sequence>
<dbReference type="FunFam" id="1.50.10.10:FF:000021">
    <property type="entry name" value="N-acylglucosamine 2-epimerase"/>
    <property type="match status" value="1"/>
</dbReference>
<accession>A0A9D1G0H4</accession>
<comment type="caution">
    <text evidence="3">The sequence shown here is derived from an EMBL/GenBank/DDBJ whole genome shotgun (WGS) entry which is preliminary data.</text>
</comment>
<dbReference type="InterPro" id="IPR010819">
    <property type="entry name" value="AGE/CE"/>
</dbReference>
<dbReference type="EMBL" id="DVJN01000155">
    <property type="protein sequence ID" value="HIS92881.1"/>
    <property type="molecule type" value="Genomic_DNA"/>
</dbReference>